<evidence type="ECO:0000313" key="3">
    <source>
        <dbReference type="Proteomes" id="UP000801428"/>
    </source>
</evidence>
<accession>A0A9P4T8C3</accession>
<sequence>MLALAALVCFFSATSIATRSLSPRADHPSTNLYVCTDKNWGGKCKNLELAVSACHDMEDAFNKDVSSAGPDDGTFCVLYSEKRCAGKAIPFTNPGIGDFTKYKFDDELSSVRCDFIWGWPRKSE</sequence>
<dbReference type="Gene3D" id="2.60.20.10">
    <property type="entry name" value="Crystallins"/>
    <property type="match status" value="1"/>
</dbReference>
<gene>
    <name evidence="2" type="ORF">E8E13_001413</name>
</gene>
<comment type="caution">
    <text evidence="2">The sequence shown here is derived from an EMBL/GenBank/DDBJ whole genome shotgun (WGS) entry which is preliminary data.</text>
</comment>
<organism evidence="2 3">
    <name type="scientific">Curvularia kusanoi</name>
    <name type="common">Cochliobolus kusanoi</name>
    <dbReference type="NCBI Taxonomy" id="90978"/>
    <lineage>
        <taxon>Eukaryota</taxon>
        <taxon>Fungi</taxon>
        <taxon>Dikarya</taxon>
        <taxon>Ascomycota</taxon>
        <taxon>Pezizomycotina</taxon>
        <taxon>Dothideomycetes</taxon>
        <taxon>Pleosporomycetidae</taxon>
        <taxon>Pleosporales</taxon>
        <taxon>Pleosporineae</taxon>
        <taxon>Pleosporaceae</taxon>
        <taxon>Curvularia</taxon>
    </lineage>
</organism>
<evidence type="ECO:0000256" key="1">
    <source>
        <dbReference type="SAM" id="SignalP"/>
    </source>
</evidence>
<evidence type="ECO:0000313" key="2">
    <source>
        <dbReference type="EMBL" id="KAF2997834.1"/>
    </source>
</evidence>
<name>A0A9P4T8C3_CURKU</name>
<proteinExistence type="predicted"/>
<keyword evidence="3" id="KW-1185">Reference proteome</keyword>
<reference evidence="2" key="1">
    <citation type="submission" date="2019-04" db="EMBL/GenBank/DDBJ databases">
        <title>Sequencing of skin fungus with MAO and IRED activity.</title>
        <authorList>
            <person name="Marsaioli A.J."/>
            <person name="Bonatto J.M.C."/>
            <person name="Reis Junior O."/>
        </authorList>
    </citation>
    <scope>NUCLEOTIDE SEQUENCE</scope>
    <source>
        <strain evidence="2">30M1</strain>
    </source>
</reference>
<dbReference type="EMBL" id="SWKU01000021">
    <property type="protein sequence ID" value="KAF2997834.1"/>
    <property type="molecule type" value="Genomic_DNA"/>
</dbReference>
<dbReference type="Proteomes" id="UP000801428">
    <property type="component" value="Unassembled WGS sequence"/>
</dbReference>
<protein>
    <submittedName>
        <fullName evidence="2">Uncharacterized protein</fullName>
    </submittedName>
</protein>
<feature type="chain" id="PRO_5040157947" evidence="1">
    <location>
        <begin position="18"/>
        <end position="124"/>
    </location>
</feature>
<dbReference type="AlphaFoldDB" id="A0A9P4T8C3"/>
<keyword evidence="1" id="KW-0732">Signal</keyword>
<dbReference type="OrthoDB" id="3693757at2759"/>
<feature type="signal peptide" evidence="1">
    <location>
        <begin position="1"/>
        <end position="17"/>
    </location>
</feature>